<protein>
    <submittedName>
        <fullName evidence="1">Uncharacterized protein</fullName>
    </submittedName>
</protein>
<dbReference type="RefSeq" id="WP_377289223.1">
    <property type="nucleotide sequence ID" value="NZ_JBHSBM010000018.1"/>
</dbReference>
<dbReference type="Proteomes" id="UP001595850">
    <property type="component" value="Unassembled WGS sequence"/>
</dbReference>
<accession>A0ABV8I7L4</accession>
<reference evidence="2" key="1">
    <citation type="journal article" date="2019" name="Int. J. Syst. Evol. Microbiol.">
        <title>The Global Catalogue of Microorganisms (GCM) 10K type strain sequencing project: providing services to taxonomists for standard genome sequencing and annotation.</title>
        <authorList>
            <consortium name="The Broad Institute Genomics Platform"/>
            <consortium name="The Broad Institute Genome Sequencing Center for Infectious Disease"/>
            <person name="Wu L."/>
            <person name="Ma J."/>
        </authorList>
    </citation>
    <scope>NUCLEOTIDE SEQUENCE [LARGE SCALE GENOMIC DNA]</scope>
    <source>
        <strain evidence="2">TBRC 4489</strain>
    </source>
</reference>
<keyword evidence="2" id="KW-1185">Reference proteome</keyword>
<sequence length="183" mass="19709">MSEVEDGFATMFDLGQVLAGAEAAAAADPGAAIAVAVDGTRLRFTAGSPAVIASLECERPPAGETTYMPLEPLTRRPGRCDPSPLEFLRELRASGCRRVQYTRSVRVTGGWVTTGNSWIEKRQPPYDGPDRFMVLSMSRTHCIVLDLETGLGYREAPGKAALQAGRATMQVICDRLNAEAPRP</sequence>
<comment type="caution">
    <text evidence="1">The sequence shown here is derived from an EMBL/GenBank/DDBJ whole genome shotgun (WGS) entry which is preliminary data.</text>
</comment>
<evidence type="ECO:0000313" key="2">
    <source>
        <dbReference type="Proteomes" id="UP001595850"/>
    </source>
</evidence>
<organism evidence="1 2">
    <name type="scientific">Planomonospora corallina</name>
    <dbReference type="NCBI Taxonomy" id="1806052"/>
    <lineage>
        <taxon>Bacteria</taxon>
        <taxon>Bacillati</taxon>
        <taxon>Actinomycetota</taxon>
        <taxon>Actinomycetes</taxon>
        <taxon>Streptosporangiales</taxon>
        <taxon>Streptosporangiaceae</taxon>
        <taxon>Planomonospora</taxon>
    </lineage>
</organism>
<evidence type="ECO:0000313" key="1">
    <source>
        <dbReference type="EMBL" id="MFC4060198.1"/>
    </source>
</evidence>
<gene>
    <name evidence="1" type="ORF">ACFOWE_17985</name>
</gene>
<name>A0ABV8I7L4_9ACTN</name>
<dbReference type="EMBL" id="JBHSBM010000018">
    <property type="protein sequence ID" value="MFC4060198.1"/>
    <property type="molecule type" value="Genomic_DNA"/>
</dbReference>
<proteinExistence type="predicted"/>